<protein>
    <submittedName>
        <fullName evidence="1">Uncharacterized protein</fullName>
    </submittedName>
</protein>
<comment type="caution">
    <text evidence="1">The sequence shown here is derived from an EMBL/GenBank/DDBJ whole genome shotgun (WGS) entry which is preliminary data.</text>
</comment>
<accession>A0ABW3M4D1</accession>
<evidence type="ECO:0000313" key="2">
    <source>
        <dbReference type="Proteomes" id="UP001597045"/>
    </source>
</evidence>
<sequence>MVVATTIPTNGVDVSYRWVAGDPCALVFSGGTPFAAVVIEPEGDRVAAIYSVTNPDKLTGIRR</sequence>
<gene>
    <name evidence="1" type="ORF">ACFQ1S_02010</name>
</gene>
<proteinExistence type="predicted"/>
<dbReference type="Proteomes" id="UP001597045">
    <property type="component" value="Unassembled WGS sequence"/>
</dbReference>
<keyword evidence="2" id="KW-1185">Reference proteome</keyword>
<name>A0ABW3M4D1_9PSEU</name>
<evidence type="ECO:0000313" key="1">
    <source>
        <dbReference type="EMBL" id="MFD1044449.1"/>
    </source>
</evidence>
<reference evidence="2" key="1">
    <citation type="journal article" date="2019" name="Int. J. Syst. Evol. Microbiol.">
        <title>The Global Catalogue of Microorganisms (GCM) 10K type strain sequencing project: providing services to taxonomists for standard genome sequencing and annotation.</title>
        <authorList>
            <consortium name="The Broad Institute Genomics Platform"/>
            <consortium name="The Broad Institute Genome Sequencing Center for Infectious Disease"/>
            <person name="Wu L."/>
            <person name="Ma J."/>
        </authorList>
    </citation>
    <scope>NUCLEOTIDE SEQUENCE [LARGE SCALE GENOMIC DNA]</scope>
    <source>
        <strain evidence="2">JCM 31486</strain>
    </source>
</reference>
<dbReference type="EMBL" id="JBHTIS010000057">
    <property type="protein sequence ID" value="MFD1044449.1"/>
    <property type="molecule type" value="Genomic_DNA"/>
</dbReference>
<organism evidence="1 2">
    <name type="scientific">Kibdelosporangium lantanae</name>
    <dbReference type="NCBI Taxonomy" id="1497396"/>
    <lineage>
        <taxon>Bacteria</taxon>
        <taxon>Bacillati</taxon>
        <taxon>Actinomycetota</taxon>
        <taxon>Actinomycetes</taxon>
        <taxon>Pseudonocardiales</taxon>
        <taxon>Pseudonocardiaceae</taxon>
        <taxon>Kibdelosporangium</taxon>
    </lineage>
</organism>